<dbReference type="GO" id="GO:0016787">
    <property type="term" value="F:hydrolase activity"/>
    <property type="evidence" value="ECO:0007669"/>
    <property type="project" value="UniProtKB-KW"/>
</dbReference>
<dbReference type="Pfam" id="PF12146">
    <property type="entry name" value="Hydrolase_4"/>
    <property type="match status" value="1"/>
</dbReference>
<protein>
    <submittedName>
        <fullName evidence="2">Lysophospholipase, alpha-beta hydrolase superfamily</fullName>
    </submittedName>
</protein>
<accession>A0A1M6PU48</accession>
<organism evidence="2 3">
    <name type="scientific">Rubritalea squalenifaciens DSM 18772</name>
    <dbReference type="NCBI Taxonomy" id="1123071"/>
    <lineage>
        <taxon>Bacteria</taxon>
        <taxon>Pseudomonadati</taxon>
        <taxon>Verrucomicrobiota</taxon>
        <taxon>Verrucomicrobiia</taxon>
        <taxon>Verrucomicrobiales</taxon>
        <taxon>Rubritaleaceae</taxon>
        <taxon>Rubritalea</taxon>
    </lineage>
</organism>
<reference evidence="2 3" key="1">
    <citation type="submission" date="2016-11" db="EMBL/GenBank/DDBJ databases">
        <authorList>
            <person name="Jaros S."/>
            <person name="Januszkiewicz K."/>
            <person name="Wedrychowicz H."/>
        </authorList>
    </citation>
    <scope>NUCLEOTIDE SEQUENCE [LARGE SCALE GENOMIC DNA]</scope>
    <source>
        <strain evidence="2 3">DSM 18772</strain>
    </source>
</reference>
<sequence>MLDCPHKMQEFTSFDGDRFSYRSFGSTDEAASIIIGVHGISGASYDYIGLGEHLEKHHPGCALYAYEVRGQGLDPNQSRIGDIHRPEEWYQDLYAFTRLVRDLHPKARIIWCGESMGSLITLHAYAARLDKPSHCDGLILLAPVVKIGNQIPSWKLNLARLVSWMFPRFRVKLDQLHDDETVKVTQGSDSHSAQSSTNEWHIESYTLRLLSILGAHIRGMMQQATHITHPVLILNGGQDYFTPAAFTEEFVRNIPSSTDTRHRYFPDAYHLLMYDDARNEVFAAISQWIGDKYGQADQIS</sequence>
<dbReference type="AlphaFoldDB" id="A0A1M6PU48"/>
<name>A0A1M6PU48_9BACT</name>
<dbReference type="EMBL" id="FQYR01000005">
    <property type="protein sequence ID" value="SHK11448.1"/>
    <property type="molecule type" value="Genomic_DNA"/>
</dbReference>
<feature type="domain" description="Serine aminopeptidase S33" evidence="1">
    <location>
        <begin position="29"/>
        <end position="275"/>
    </location>
</feature>
<keyword evidence="3" id="KW-1185">Reference proteome</keyword>
<dbReference type="InterPro" id="IPR051044">
    <property type="entry name" value="MAG_DAG_Lipase"/>
</dbReference>
<dbReference type="RefSeq" id="WP_159435012.1">
    <property type="nucleotide sequence ID" value="NZ_FQYR01000005.1"/>
</dbReference>
<keyword evidence="2" id="KW-0378">Hydrolase</keyword>
<dbReference type="SUPFAM" id="SSF53474">
    <property type="entry name" value="alpha/beta-Hydrolases"/>
    <property type="match status" value="1"/>
</dbReference>
<evidence type="ECO:0000313" key="2">
    <source>
        <dbReference type="EMBL" id="SHK11448.1"/>
    </source>
</evidence>
<dbReference type="Proteomes" id="UP000184510">
    <property type="component" value="Unassembled WGS sequence"/>
</dbReference>
<dbReference type="InterPro" id="IPR029058">
    <property type="entry name" value="AB_hydrolase_fold"/>
</dbReference>
<dbReference type="InterPro" id="IPR022742">
    <property type="entry name" value="Hydrolase_4"/>
</dbReference>
<dbReference type="InParanoid" id="A0A1M6PU48"/>
<dbReference type="PANTHER" id="PTHR11614">
    <property type="entry name" value="PHOSPHOLIPASE-RELATED"/>
    <property type="match status" value="1"/>
</dbReference>
<dbReference type="STRING" id="1123071.SAMN02745181_3298"/>
<gene>
    <name evidence="2" type="ORF">SAMN02745181_3298</name>
</gene>
<proteinExistence type="predicted"/>
<evidence type="ECO:0000259" key="1">
    <source>
        <dbReference type="Pfam" id="PF12146"/>
    </source>
</evidence>
<dbReference type="OrthoDB" id="9806902at2"/>
<evidence type="ECO:0000313" key="3">
    <source>
        <dbReference type="Proteomes" id="UP000184510"/>
    </source>
</evidence>
<dbReference type="Gene3D" id="3.40.50.1820">
    <property type="entry name" value="alpha/beta hydrolase"/>
    <property type="match status" value="1"/>
</dbReference>